<dbReference type="EMBL" id="JACHCF010000001">
    <property type="protein sequence ID" value="MBB5619526.1"/>
    <property type="molecule type" value="Genomic_DNA"/>
</dbReference>
<protein>
    <recommendedName>
        <fullName evidence="4">DUF4374 domain-containing protein</fullName>
    </recommendedName>
</protein>
<evidence type="ECO:0008006" key="4">
    <source>
        <dbReference type="Google" id="ProtNLM"/>
    </source>
</evidence>
<dbReference type="Pfam" id="PF14298">
    <property type="entry name" value="DUF4374"/>
    <property type="match status" value="1"/>
</dbReference>
<proteinExistence type="predicted"/>
<evidence type="ECO:0000313" key="3">
    <source>
        <dbReference type="Proteomes" id="UP000537718"/>
    </source>
</evidence>
<dbReference type="Proteomes" id="UP000537718">
    <property type="component" value="Unassembled WGS sequence"/>
</dbReference>
<sequence length="408" mass="42934">MYSIKQLFKTTLFAGLAIAAVSCSKDKGTDTPAVGSGDHVYALGLGIDGTGGTTNYVAQASDLMSGTINAKAALLQTGYRDYAFGGSTFFSIGGLGVTDANAITLGSDNKLTSKTGLTFETDNSELVNVDANTMVGASFPSSSTVGLNAKFYTLNIASNTLSNKAEVPMNKLFSKDWLFYTGMQVRGNQLFQTFYPVNQTTYATLYTDTNYVAVYSYPGFVLQKVIKDTRTGPSGAFNTRSGIVQTESGDLYTISNSSFANGYSQSTKPAGILRIKAGATDFDPTYFFNTDTAPNGGKIAHAKYIGNGLIFAAITTQVPVLADRWSDNYLRLAIINLTNNTITLVANAPVFKGNGGRSFAALLDGGKVYTALSSGGVVNIYQVDVASATAVKGAVVEATFVGGIAKMK</sequence>
<gene>
    <name evidence="2" type="ORF">HDE69_000562</name>
</gene>
<dbReference type="RefSeq" id="WP_183865651.1">
    <property type="nucleotide sequence ID" value="NZ_JACHCF010000001.1"/>
</dbReference>
<evidence type="ECO:0000256" key="1">
    <source>
        <dbReference type="SAM" id="SignalP"/>
    </source>
</evidence>
<reference evidence="2 3" key="1">
    <citation type="submission" date="2020-08" db="EMBL/GenBank/DDBJ databases">
        <title>Genomic Encyclopedia of Type Strains, Phase IV (KMG-V): Genome sequencing to study the core and pangenomes of soil and plant-associated prokaryotes.</title>
        <authorList>
            <person name="Whitman W."/>
        </authorList>
    </citation>
    <scope>NUCLEOTIDE SEQUENCE [LARGE SCALE GENOMIC DNA]</scope>
    <source>
        <strain evidence="2 3">MP7CTX6</strain>
    </source>
</reference>
<comment type="caution">
    <text evidence="2">The sequence shown here is derived from an EMBL/GenBank/DDBJ whole genome shotgun (WGS) entry which is preliminary data.</text>
</comment>
<dbReference type="InterPro" id="IPR025401">
    <property type="entry name" value="DUF4374"/>
</dbReference>
<dbReference type="PROSITE" id="PS51257">
    <property type="entry name" value="PROKAR_LIPOPROTEIN"/>
    <property type="match status" value="1"/>
</dbReference>
<accession>A0A7W8YPN5</accession>
<organism evidence="2 3">
    <name type="scientific">Pedobacter cryoconitis</name>
    <dbReference type="NCBI Taxonomy" id="188932"/>
    <lineage>
        <taxon>Bacteria</taxon>
        <taxon>Pseudomonadati</taxon>
        <taxon>Bacteroidota</taxon>
        <taxon>Sphingobacteriia</taxon>
        <taxon>Sphingobacteriales</taxon>
        <taxon>Sphingobacteriaceae</taxon>
        <taxon>Pedobacter</taxon>
    </lineage>
</organism>
<name>A0A7W8YPN5_9SPHI</name>
<evidence type="ECO:0000313" key="2">
    <source>
        <dbReference type="EMBL" id="MBB5619526.1"/>
    </source>
</evidence>
<feature type="chain" id="PRO_5030568083" description="DUF4374 domain-containing protein" evidence="1">
    <location>
        <begin position="20"/>
        <end position="408"/>
    </location>
</feature>
<feature type="signal peptide" evidence="1">
    <location>
        <begin position="1"/>
        <end position="19"/>
    </location>
</feature>
<dbReference type="AlphaFoldDB" id="A0A7W8YPN5"/>
<keyword evidence="1" id="KW-0732">Signal</keyword>